<protein>
    <submittedName>
        <fullName evidence="9">Polyprenol phosphomannose-dependent alpha 1,6 mannosyltransferase MptB</fullName>
    </submittedName>
</protein>
<comment type="subcellular location">
    <subcellularLocation>
        <location evidence="1">Membrane</location>
        <topology evidence="1">Multi-pass membrane protein</topology>
    </subcellularLocation>
</comment>
<evidence type="ECO:0000256" key="6">
    <source>
        <dbReference type="ARBA" id="ARBA00023136"/>
    </source>
</evidence>
<evidence type="ECO:0000313" key="9">
    <source>
        <dbReference type="EMBL" id="MBZ5738122.1"/>
    </source>
</evidence>
<evidence type="ECO:0000256" key="4">
    <source>
        <dbReference type="ARBA" id="ARBA00022692"/>
    </source>
</evidence>
<feature type="transmembrane region" description="Helical" evidence="8">
    <location>
        <begin position="44"/>
        <end position="64"/>
    </location>
</feature>
<dbReference type="InterPro" id="IPR049829">
    <property type="entry name" value="MptA/B-like"/>
</dbReference>
<sequence>MARGVLGPVLVLIGGLITQVLPWSSPMASAPVLEPLRDSTAGRMFGLVVVMAGLALLGSAWLTLLHATHPETGRDPLDRLRTARIAGLAWSLPLLLAPPLFSRDGWSYAAQGALTHLGLSPYIWTPSIFDGQIKEGVDPLWWNTPAPYGPLPLGWGSQVAALTDNPWLMVIGYRLLALLGLALLAWATPRLARAGGADPARASALVLAAPITVVHGVGGVHNDLVMAGLMAAALALAMERQLLLAAAVTGAAAAVKLPGGLVGIAVALVSLPLAAALYPRLRRMLVVAAVAVGVLVGSGIAVGVGTGWIHALNAPALVPTPLSMTTWVGILIGETSIVRGLGLAVVAVAAAWLALRGRTGDPAYAVRAVALLVTALLVLSPAVREWYFLWPLPFVAAVPWRRPVEQLVRDLALVLGIAAPLDSSLRGAPAEVVVVLGLVVLTVLRLRSYAGAVEVRRRERLQAGAMARRRRESRLDVF</sequence>
<evidence type="ECO:0000256" key="7">
    <source>
        <dbReference type="ARBA" id="ARBA00043987"/>
    </source>
</evidence>
<proteinExistence type="inferred from homology"/>
<evidence type="ECO:0000256" key="3">
    <source>
        <dbReference type="ARBA" id="ARBA00022679"/>
    </source>
</evidence>
<dbReference type="GO" id="GO:0016757">
    <property type="term" value="F:glycosyltransferase activity"/>
    <property type="evidence" value="ECO:0007669"/>
    <property type="project" value="UniProtKB-KW"/>
</dbReference>
<evidence type="ECO:0000256" key="8">
    <source>
        <dbReference type="SAM" id="Phobius"/>
    </source>
</evidence>
<feature type="transmembrane region" description="Helical" evidence="8">
    <location>
        <begin position="285"/>
        <end position="309"/>
    </location>
</feature>
<evidence type="ECO:0000313" key="10">
    <source>
        <dbReference type="Proteomes" id="UP000780875"/>
    </source>
</evidence>
<feature type="transmembrane region" description="Helical" evidence="8">
    <location>
        <begin position="432"/>
        <end position="450"/>
    </location>
</feature>
<keyword evidence="10" id="KW-1185">Reference proteome</keyword>
<feature type="transmembrane region" description="Helical" evidence="8">
    <location>
        <begin position="171"/>
        <end position="192"/>
    </location>
</feature>
<keyword evidence="2 9" id="KW-0328">Glycosyltransferase</keyword>
<evidence type="ECO:0000256" key="2">
    <source>
        <dbReference type="ARBA" id="ARBA00022676"/>
    </source>
</evidence>
<keyword evidence="4 8" id="KW-0812">Transmembrane</keyword>
<accession>A0ABS7UBD8</accession>
<feature type="transmembrane region" description="Helical" evidence="8">
    <location>
        <begin position="85"/>
        <end position="101"/>
    </location>
</feature>
<organism evidence="9 10">
    <name type="scientific">Nocardioides mangrovi</name>
    <dbReference type="NCBI Taxonomy" id="2874580"/>
    <lineage>
        <taxon>Bacteria</taxon>
        <taxon>Bacillati</taxon>
        <taxon>Actinomycetota</taxon>
        <taxon>Actinomycetes</taxon>
        <taxon>Propionibacteriales</taxon>
        <taxon>Nocardioidaceae</taxon>
        <taxon>Nocardioides</taxon>
    </lineage>
</organism>
<feature type="transmembrane region" description="Helical" evidence="8">
    <location>
        <begin position="364"/>
        <end position="383"/>
    </location>
</feature>
<keyword evidence="3" id="KW-0808">Transferase</keyword>
<keyword evidence="6 8" id="KW-0472">Membrane</keyword>
<name>A0ABS7UBD8_9ACTN</name>
<feature type="transmembrane region" description="Helical" evidence="8">
    <location>
        <begin position="5"/>
        <end position="24"/>
    </location>
</feature>
<reference evidence="9 10" key="1">
    <citation type="submission" date="2021-09" db="EMBL/GenBank/DDBJ databases">
        <title>Whole genome sequence of Nocardioides sp. GBK3QG-3.</title>
        <authorList>
            <person name="Tuo L."/>
        </authorList>
    </citation>
    <scope>NUCLEOTIDE SEQUENCE [LARGE SCALE GENOMIC DNA]</scope>
    <source>
        <strain evidence="9 10">GBK3QG-3</strain>
    </source>
</reference>
<feature type="transmembrane region" description="Helical" evidence="8">
    <location>
        <begin position="257"/>
        <end position="278"/>
    </location>
</feature>
<gene>
    <name evidence="9" type="primary">mptB</name>
    <name evidence="9" type="ORF">K8U61_08100</name>
</gene>
<feature type="transmembrane region" description="Helical" evidence="8">
    <location>
        <begin position="329"/>
        <end position="355"/>
    </location>
</feature>
<evidence type="ECO:0000256" key="1">
    <source>
        <dbReference type="ARBA" id="ARBA00004141"/>
    </source>
</evidence>
<keyword evidence="5 8" id="KW-1133">Transmembrane helix</keyword>
<evidence type="ECO:0000256" key="5">
    <source>
        <dbReference type="ARBA" id="ARBA00022989"/>
    </source>
</evidence>
<dbReference type="Proteomes" id="UP000780875">
    <property type="component" value="Unassembled WGS sequence"/>
</dbReference>
<comment type="caution">
    <text evidence="9">The sequence shown here is derived from an EMBL/GenBank/DDBJ whole genome shotgun (WGS) entry which is preliminary data.</text>
</comment>
<feature type="transmembrane region" description="Helical" evidence="8">
    <location>
        <begin position="204"/>
        <end position="237"/>
    </location>
</feature>
<dbReference type="NCBIfam" id="NF038066">
    <property type="entry name" value="MptB"/>
    <property type="match status" value="1"/>
</dbReference>
<dbReference type="RefSeq" id="WP_224122626.1">
    <property type="nucleotide sequence ID" value="NZ_JAIQZJ010000003.1"/>
</dbReference>
<dbReference type="Pfam" id="PF26314">
    <property type="entry name" value="MptA_B_family"/>
    <property type="match status" value="1"/>
</dbReference>
<dbReference type="EMBL" id="JAIQZJ010000003">
    <property type="protein sequence ID" value="MBZ5738122.1"/>
    <property type="molecule type" value="Genomic_DNA"/>
</dbReference>
<comment type="similarity">
    <text evidence="7">Belongs to the MptA/B family.</text>
</comment>